<evidence type="ECO:0000313" key="5">
    <source>
        <dbReference type="EMBL" id="CEP09645.1"/>
    </source>
</evidence>
<dbReference type="GO" id="GO:0001228">
    <property type="term" value="F:DNA-binding transcription activator activity, RNA polymerase II-specific"/>
    <property type="evidence" value="ECO:0007669"/>
    <property type="project" value="TreeGrafter"/>
</dbReference>
<evidence type="ECO:0000256" key="3">
    <source>
        <dbReference type="SAM" id="MobiDB-lite"/>
    </source>
</evidence>
<keyword evidence="2" id="KW-0539">Nucleus</keyword>
<evidence type="ECO:0000256" key="1">
    <source>
        <dbReference type="ARBA" id="ARBA00004123"/>
    </source>
</evidence>
<dbReference type="AlphaFoldDB" id="A0A0B7N290"/>
<accession>A0A0B7N290</accession>
<dbReference type="Gene3D" id="1.20.5.170">
    <property type="match status" value="1"/>
</dbReference>
<organism evidence="5 6">
    <name type="scientific">Parasitella parasitica</name>
    <dbReference type="NCBI Taxonomy" id="35722"/>
    <lineage>
        <taxon>Eukaryota</taxon>
        <taxon>Fungi</taxon>
        <taxon>Fungi incertae sedis</taxon>
        <taxon>Mucoromycota</taxon>
        <taxon>Mucoromycotina</taxon>
        <taxon>Mucoromycetes</taxon>
        <taxon>Mucorales</taxon>
        <taxon>Mucorineae</taxon>
        <taxon>Mucoraceae</taxon>
        <taxon>Parasitella</taxon>
    </lineage>
</organism>
<dbReference type="Proteomes" id="UP000054107">
    <property type="component" value="Unassembled WGS sequence"/>
</dbReference>
<sequence length="620" mass="71434">MSDISFEHFDPELELKNLDENGKPIKPRKKPGRKPNPPSPAQRKAQNRAAQRAFRERKRREMREAETNIKKCIHMRDQAMKDAKQLRKKVNELRYENNFLKGQVLTLKIACIANRVDVPKFWDTGMRDKMGSDITTFSRTKDIPQALEFFLDSKRCIVTMATENLTAYHTPPQSVSSEIPVYQKDDYTKDSASSFLDESMIDPLTSSTQHQQQQEQQHQSQQQASFCFDNLSDIIQTVSTEMDPGLLDFLTHPETMNEIMTQMKDVPPELWLSQVPPEFLPLIPVEIKSYLDHPEADILNKLKAEFGSCSPISPHPSDQMYQNLSSPASLATFPVPTASTLNVPNNPANISTSNSTFKPEIPIEDDFWMDIKNPTLPQKASNKVYVAGPISPLDAVTRMRTMRDQNDNRYLLTPSKYSFKSSGLNSRAKMYSTAELQRKIPHDPRIDLIPGPTMRDFMIIFQDFYDANELFNFLLKSAMFIGGELGNPDCWFVPPNFIRKYWFLCPNYRPTRPDNSVELAVFFAQKMIDSLKRRKEMYIMRDKHMEYFLQPTLNMEVDDDNDDDEEQQSVFEEHDRIGKAFGLLLFLSVNAHTFPQIDMLVINNINKEIPRITSPNAFTV</sequence>
<dbReference type="SUPFAM" id="SSF57959">
    <property type="entry name" value="Leucine zipper domain"/>
    <property type="match status" value="1"/>
</dbReference>
<evidence type="ECO:0000256" key="2">
    <source>
        <dbReference type="ARBA" id="ARBA00023242"/>
    </source>
</evidence>
<dbReference type="SMART" id="SM00338">
    <property type="entry name" value="BRLZ"/>
    <property type="match status" value="1"/>
</dbReference>
<proteinExistence type="predicted"/>
<dbReference type="EMBL" id="LN722152">
    <property type="protein sequence ID" value="CEP09645.1"/>
    <property type="molecule type" value="Genomic_DNA"/>
</dbReference>
<feature type="region of interest" description="Disordered" evidence="3">
    <location>
        <begin position="1"/>
        <end position="65"/>
    </location>
</feature>
<feature type="compositionally biased region" description="Low complexity" evidence="3">
    <location>
        <begin position="41"/>
        <end position="52"/>
    </location>
</feature>
<evidence type="ECO:0000259" key="4">
    <source>
        <dbReference type="PROSITE" id="PS00036"/>
    </source>
</evidence>
<dbReference type="InterPro" id="IPR050936">
    <property type="entry name" value="AP-1-like"/>
</dbReference>
<name>A0A0B7N290_9FUNG</name>
<comment type="subcellular location">
    <subcellularLocation>
        <location evidence="1">Nucleus</location>
    </subcellularLocation>
</comment>
<reference evidence="5 6" key="1">
    <citation type="submission" date="2014-09" db="EMBL/GenBank/DDBJ databases">
        <authorList>
            <person name="Ellenberger Sabrina"/>
        </authorList>
    </citation>
    <scope>NUCLEOTIDE SEQUENCE [LARGE SCALE GENOMIC DNA]</scope>
    <source>
        <strain evidence="5 6">CBS 412.66</strain>
    </source>
</reference>
<dbReference type="OrthoDB" id="2245989at2759"/>
<dbReference type="PROSITE" id="PS00036">
    <property type="entry name" value="BZIP_BASIC"/>
    <property type="match status" value="1"/>
</dbReference>
<feature type="domain" description="BZIP" evidence="4">
    <location>
        <begin position="43"/>
        <end position="57"/>
    </location>
</feature>
<protein>
    <recommendedName>
        <fullName evidence="4">BZIP domain-containing protein</fullName>
    </recommendedName>
</protein>
<keyword evidence="6" id="KW-1185">Reference proteome</keyword>
<feature type="compositionally biased region" description="Basic and acidic residues" evidence="3">
    <location>
        <begin position="1"/>
        <end position="23"/>
    </location>
</feature>
<gene>
    <name evidence="5" type="primary">PARPA_03195.1 scaffold 7172</name>
</gene>
<dbReference type="GO" id="GO:0090575">
    <property type="term" value="C:RNA polymerase II transcription regulator complex"/>
    <property type="evidence" value="ECO:0007669"/>
    <property type="project" value="TreeGrafter"/>
</dbReference>
<evidence type="ECO:0000313" key="6">
    <source>
        <dbReference type="Proteomes" id="UP000054107"/>
    </source>
</evidence>
<dbReference type="PANTHER" id="PTHR40621">
    <property type="entry name" value="TRANSCRIPTION FACTOR KAPC-RELATED"/>
    <property type="match status" value="1"/>
</dbReference>
<dbReference type="InterPro" id="IPR046347">
    <property type="entry name" value="bZIP_sf"/>
</dbReference>
<dbReference type="InterPro" id="IPR004827">
    <property type="entry name" value="bZIP"/>
</dbReference>
<dbReference type="GO" id="GO:0000976">
    <property type="term" value="F:transcription cis-regulatory region binding"/>
    <property type="evidence" value="ECO:0007669"/>
    <property type="project" value="InterPro"/>
</dbReference>
<dbReference type="PANTHER" id="PTHR40621:SF6">
    <property type="entry name" value="AP-1-LIKE TRANSCRIPTION FACTOR YAP1-RELATED"/>
    <property type="match status" value="1"/>
</dbReference>